<dbReference type="Proteomes" id="UP000670947">
    <property type="component" value="Unassembled WGS sequence"/>
</dbReference>
<comment type="catalytic activity">
    <reaction evidence="10">
        <text>L-arginine + H2O = urea + L-ornithine</text>
        <dbReference type="Rhea" id="RHEA:20569"/>
        <dbReference type="ChEBI" id="CHEBI:15377"/>
        <dbReference type="ChEBI" id="CHEBI:16199"/>
        <dbReference type="ChEBI" id="CHEBI:32682"/>
        <dbReference type="ChEBI" id="CHEBI:46911"/>
        <dbReference type="EC" id="3.5.3.1"/>
    </reaction>
</comment>
<accession>A0ABS3W2P5</accession>
<evidence type="ECO:0000256" key="6">
    <source>
        <dbReference type="ARBA" id="ARBA00022801"/>
    </source>
</evidence>
<comment type="caution">
    <text evidence="11">The sequence shown here is derived from an EMBL/GenBank/DDBJ whole genome shotgun (WGS) entry which is preliminary data.</text>
</comment>
<dbReference type="InterPro" id="IPR014033">
    <property type="entry name" value="Arginase"/>
</dbReference>
<comment type="similarity">
    <text evidence="9 10">Belongs to the arginase family.</text>
</comment>
<dbReference type="InterPro" id="IPR023696">
    <property type="entry name" value="Ureohydrolase_dom_sf"/>
</dbReference>
<dbReference type="PIRSF" id="PIRSF036979">
    <property type="entry name" value="Arginase"/>
    <property type="match status" value="1"/>
</dbReference>
<dbReference type="Pfam" id="PF00491">
    <property type="entry name" value="Arginase"/>
    <property type="match status" value="1"/>
</dbReference>
<dbReference type="EMBL" id="JAGGDJ010000001">
    <property type="protein sequence ID" value="MBO7742572.1"/>
    <property type="molecule type" value="Genomic_DNA"/>
</dbReference>
<keyword evidence="5 10" id="KW-0479">Metal-binding</keyword>
<dbReference type="EC" id="3.5.3.1" evidence="2 8"/>
<organism evidence="11 12">
    <name type="scientific">Paenibacillus artemisiicola</name>
    <dbReference type="NCBI Taxonomy" id="1172618"/>
    <lineage>
        <taxon>Bacteria</taxon>
        <taxon>Bacillati</taxon>
        <taxon>Bacillota</taxon>
        <taxon>Bacilli</taxon>
        <taxon>Bacillales</taxon>
        <taxon>Paenibacillaceae</taxon>
        <taxon>Paenibacillus</taxon>
    </lineage>
</organism>
<evidence type="ECO:0000256" key="9">
    <source>
        <dbReference type="PROSITE-ProRule" id="PRU00742"/>
    </source>
</evidence>
<protein>
    <recommendedName>
        <fullName evidence="3 8">Arginase</fullName>
        <ecNumber evidence="2 8">3.5.3.1</ecNumber>
    </recommendedName>
</protein>
<evidence type="ECO:0000256" key="7">
    <source>
        <dbReference type="ARBA" id="ARBA00023211"/>
    </source>
</evidence>
<name>A0ABS3W2P5_9BACL</name>
<keyword evidence="12" id="KW-1185">Reference proteome</keyword>
<evidence type="ECO:0000313" key="11">
    <source>
        <dbReference type="EMBL" id="MBO7742572.1"/>
    </source>
</evidence>
<evidence type="ECO:0000256" key="1">
    <source>
        <dbReference type="ARBA" id="ARBA00005098"/>
    </source>
</evidence>
<dbReference type="GO" id="GO:0004053">
    <property type="term" value="F:arginase activity"/>
    <property type="evidence" value="ECO:0007669"/>
    <property type="project" value="UniProtKB-EC"/>
</dbReference>
<keyword evidence="4 10" id="KW-0056">Arginine metabolism</keyword>
<evidence type="ECO:0000313" key="12">
    <source>
        <dbReference type="Proteomes" id="UP000670947"/>
    </source>
</evidence>
<keyword evidence="6 10" id="KW-0378">Hydrolase</keyword>
<evidence type="ECO:0000256" key="2">
    <source>
        <dbReference type="ARBA" id="ARBA00012168"/>
    </source>
</evidence>
<dbReference type="CDD" id="cd09989">
    <property type="entry name" value="Arginase"/>
    <property type="match status" value="1"/>
</dbReference>
<evidence type="ECO:0000256" key="5">
    <source>
        <dbReference type="ARBA" id="ARBA00022723"/>
    </source>
</evidence>
<comment type="pathway">
    <text evidence="1">Nitrogen metabolism; urea cycle; L-ornithine and urea from L-arginine: step 1/1.</text>
</comment>
<dbReference type="Gene3D" id="3.40.800.10">
    <property type="entry name" value="Ureohydrolase domain"/>
    <property type="match status" value="1"/>
</dbReference>
<comment type="cofactor">
    <cofactor evidence="10">
        <name>Mn(2+)</name>
        <dbReference type="ChEBI" id="CHEBI:29035"/>
    </cofactor>
    <text evidence="10">Binds 2 manganese ions per subunit.</text>
</comment>
<evidence type="ECO:0000256" key="4">
    <source>
        <dbReference type="ARBA" id="ARBA00022503"/>
    </source>
</evidence>
<dbReference type="NCBIfam" id="TIGR01229">
    <property type="entry name" value="rocF_arginase"/>
    <property type="match status" value="1"/>
</dbReference>
<gene>
    <name evidence="11" type="primary">rocF</name>
    <name evidence="11" type="ORF">I8J29_00090</name>
</gene>
<evidence type="ECO:0000256" key="10">
    <source>
        <dbReference type="RuleBase" id="RU361159"/>
    </source>
</evidence>
<dbReference type="PANTHER" id="PTHR43782">
    <property type="entry name" value="ARGINASE"/>
    <property type="match status" value="1"/>
</dbReference>
<dbReference type="PANTHER" id="PTHR43782:SF3">
    <property type="entry name" value="ARGINASE"/>
    <property type="match status" value="1"/>
</dbReference>
<sequence>MADTKQETDTKRETESTKKLSLIQVPFGLGAGRPGSEAAPESMLQAGLLRQLRKTAFAVTSEANIEGGNDAGASADGTRSGAAKHLPEVLDTGRRVASEVAGAAGRGELPLVLGGDRSVTIGVLAGLAAAGKRAGVIYFDAHAGLNTEAASPTGGVGGMALASALGLAKPDARDFADGLDGPAADKRRVVLIGVRDVEPEERALIRAEGIAVFTMHEVDRMGIEEVVRRAVDIAGDGTDGIHVSFSADCLDPLEAPGVALQVPGGLTYREAHFACELLAETGRVASIDVVEVNPLLDESRRTSRLAVGLIASLLGKRIL</sequence>
<dbReference type="RefSeq" id="WP_208845561.1">
    <property type="nucleotide sequence ID" value="NZ_JAGGDJ010000001.1"/>
</dbReference>
<keyword evidence="7 10" id="KW-0464">Manganese</keyword>
<proteinExistence type="inferred from homology"/>
<dbReference type="PROSITE" id="PS51409">
    <property type="entry name" value="ARGINASE_2"/>
    <property type="match status" value="1"/>
</dbReference>
<evidence type="ECO:0000256" key="3">
    <source>
        <dbReference type="ARBA" id="ARBA00018123"/>
    </source>
</evidence>
<dbReference type="SUPFAM" id="SSF52768">
    <property type="entry name" value="Arginase/deacetylase"/>
    <property type="match status" value="1"/>
</dbReference>
<dbReference type="PRINTS" id="PR00116">
    <property type="entry name" value="ARGINASE"/>
</dbReference>
<dbReference type="InterPro" id="IPR006035">
    <property type="entry name" value="Ureohydrolase"/>
</dbReference>
<evidence type="ECO:0000256" key="8">
    <source>
        <dbReference type="NCBIfam" id="TIGR01229"/>
    </source>
</evidence>
<reference evidence="11 12" key="1">
    <citation type="submission" date="2021-03" db="EMBL/GenBank/DDBJ databases">
        <title>Paenibacillus artemisicola MWE-103 whole genome sequence.</title>
        <authorList>
            <person name="Ham Y.J."/>
        </authorList>
    </citation>
    <scope>NUCLEOTIDE SEQUENCE [LARGE SCALE GENOMIC DNA]</scope>
    <source>
        <strain evidence="11 12">MWE-103</strain>
    </source>
</reference>